<keyword evidence="1" id="KW-0413">Isomerase</keyword>
<name>A0AAE3IPX2_9BACI</name>
<dbReference type="GO" id="GO:0016853">
    <property type="term" value="F:isomerase activity"/>
    <property type="evidence" value="ECO:0007669"/>
    <property type="project" value="UniProtKB-KW"/>
</dbReference>
<protein>
    <submittedName>
        <fullName evidence="1">Peptidyl-prolyl cis-trans isomerase</fullName>
    </submittedName>
</protein>
<sequence length="164" mass="18674">MSSILEIKGNVNYKITLDPSVWIFDDRHINLKTYFDAKEDTEEVDSYEEKMSNYWHREIREGSVAPPTLKAERKLKKVEILTGTFGIKFEPFIKNAEPLPGAKSLIIETKKENVTIALEEAGELILQFSNEGKPLKDDGPVYVLFNDGSNRNNPITHVTSFVVE</sequence>
<keyword evidence="2" id="KW-1185">Reference proteome</keyword>
<dbReference type="Proteomes" id="UP001209318">
    <property type="component" value="Unassembled WGS sequence"/>
</dbReference>
<dbReference type="RefSeq" id="WP_263071377.1">
    <property type="nucleotide sequence ID" value="NZ_JAOUSF010000001.1"/>
</dbReference>
<gene>
    <name evidence="1" type="ORF">OEV98_01530</name>
</gene>
<evidence type="ECO:0000313" key="2">
    <source>
        <dbReference type="Proteomes" id="UP001209318"/>
    </source>
</evidence>
<dbReference type="AlphaFoldDB" id="A0AAE3IPX2"/>
<organism evidence="1 2">
    <name type="scientific">Perspicuibacillus lycopersici</name>
    <dbReference type="NCBI Taxonomy" id="1325689"/>
    <lineage>
        <taxon>Bacteria</taxon>
        <taxon>Bacillati</taxon>
        <taxon>Bacillota</taxon>
        <taxon>Bacilli</taxon>
        <taxon>Bacillales</taxon>
        <taxon>Bacillaceae</taxon>
        <taxon>Perspicuibacillus</taxon>
    </lineage>
</organism>
<evidence type="ECO:0000313" key="1">
    <source>
        <dbReference type="EMBL" id="MCU9612241.1"/>
    </source>
</evidence>
<comment type="caution">
    <text evidence="1">The sequence shown here is derived from an EMBL/GenBank/DDBJ whole genome shotgun (WGS) entry which is preliminary data.</text>
</comment>
<reference evidence="1" key="1">
    <citation type="submission" date="2022-10" db="EMBL/GenBank/DDBJ databases">
        <title>Description of Fervidibacillus gen. nov. in the family Fervidibacillaceae fam. nov. with two species, Fervidibacillus albus sp. nov., and Fervidibacillus halotolerans sp. nov., isolated from tidal flat sediments.</title>
        <authorList>
            <person name="Kwon K.K."/>
            <person name="Yang S.-H."/>
        </authorList>
    </citation>
    <scope>NUCLEOTIDE SEQUENCE</scope>
    <source>
        <strain evidence="1">JCM 19140</strain>
    </source>
</reference>
<dbReference type="EMBL" id="JAOUSF010000001">
    <property type="protein sequence ID" value="MCU9612241.1"/>
    <property type="molecule type" value="Genomic_DNA"/>
</dbReference>
<proteinExistence type="predicted"/>
<accession>A0AAE3IPX2</accession>